<dbReference type="Proteomes" id="UP000648722">
    <property type="component" value="Unassembled WGS sequence"/>
</dbReference>
<evidence type="ECO:0000313" key="2">
    <source>
        <dbReference type="Proteomes" id="UP000648722"/>
    </source>
</evidence>
<name>A0ABQ1XQ24_9PROT</name>
<protein>
    <recommendedName>
        <fullName evidence="3">Anti-sigma factor</fullName>
    </recommendedName>
</protein>
<sequence length="140" mass="14551">MDQTRFSELVAAYGADPKRWPDADRPGALAFMASQPAIARELKADAGELDVLLEAARAAPPSAGLAGQILATGQAQTRFAPQWARLAAVLALSAGLGLGWGGASLSGGGQGEAAYALAFSSFSEPAYEELVDFIEDEVRR</sequence>
<keyword evidence="2" id="KW-1185">Reference proteome</keyword>
<comment type="caution">
    <text evidence="1">The sequence shown here is derived from an EMBL/GenBank/DDBJ whole genome shotgun (WGS) entry which is preliminary data.</text>
</comment>
<reference evidence="2" key="1">
    <citation type="journal article" date="2019" name="Int. J. Syst. Evol. Microbiol.">
        <title>The Global Catalogue of Microorganisms (GCM) 10K type strain sequencing project: providing services to taxonomists for standard genome sequencing and annotation.</title>
        <authorList>
            <consortium name="The Broad Institute Genomics Platform"/>
            <consortium name="The Broad Institute Genome Sequencing Center for Infectious Disease"/>
            <person name="Wu L."/>
            <person name="Ma J."/>
        </authorList>
    </citation>
    <scope>NUCLEOTIDE SEQUENCE [LARGE SCALE GENOMIC DNA]</scope>
    <source>
        <strain evidence="2">CGMCC 1.12766</strain>
    </source>
</reference>
<dbReference type="EMBL" id="BMFS01000006">
    <property type="protein sequence ID" value="GGH00107.1"/>
    <property type="molecule type" value="Genomic_DNA"/>
</dbReference>
<organism evidence="1 2">
    <name type="scientific">Glycocaulis albus</name>
    <dbReference type="NCBI Taxonomy" id="1382801"/>
    <lineage>
        <taxon>Bacteria</taxon>
        <taxon>Pseudomonadati</taxon>
        <taxon>Pseudomonadota</taxon>
        <taxon>Alphaproteobacteria</taxon>
        <taxon>Maricaulales</taxon>
        <taxon>Maricaulaceae</taxon>
        <taxon>Glycocaulis</taxon>
    </lineage>
</organism>
<accession>A0ABQ1XQ24</accession>
<gene>
    <name evidence="1" type="ORF">GCM10007420_15020</name>
</gene>
<evidence type="ECO:0008006" key="3">
    <source>
        <dbReference type="Google" id="ProtNLM"/>
    </source>
</evidence>
<evidence type="ECO:0000313" key="1">
    <source>
        <dbReference type="EMBL" id="GGH00107.1"/>
    </source>
</evidence>
<proteinExistence type="predicted"/>